<evidence type="ECO:0000256" key="1">
    <source>
        <dbReference type="ARBA" id="ARBA00022737"/>
    </source>
</evidence>
<dbReference type="InterPro" id="IPR002110">
    <property type="entry name" value="Ankyrin_rpt"/>
</dbReference>
<protein>
    <submittedName>
        <fullName evidence="6">Acyl-CoA-binding domain-containing protein 4 (Acyl-CoA binding protein 4) (OsACBP4)</fullName>
    </submittedName>
</protein>
<dbReference type="PANTHER" id="PTHR24171:SF8">
    <property type="entry name" value="BRCA1-ASSOCIATED RING DOMAIN PROTEIN 1"/>
    <property type="match status" value="1"/>
</dbReference>
<dbReference type="EMBL" id="CAMXCT010000391">
    <property type="protein sequence ID" value="CAI3978147.1"/>
    <property type="molecule type" value="Genomic_DNA"/>
</dbReference>
<dbReference type="InterPro" id="IPR036770">
    <property type="entry name" value="Ankyrin_rpt-contain_sf"/>
</dbReference>
<dbReference type="GO" id="GO:0004842">
    <property type="term" value="F:ubiquitin-protein transferase activity"/>
    <property type="evidence" value="ECO:0007669"/>
    <property type="project" value="TreeGrafter"/>
</dbReference>
<evidence type="ECO:0000256" key="2">
    <source>
        <dbReference type="ARBA" id="ARBA00023043"/>
    </source>
</evidence>
<keyword evidence="2 3" id="KW-0040">ANK repeat</keyword>
<dbReference type="GO" id="GO:0085020">
    <property type="term" value="P:protein K6-linked ubiquitination"/>
    <property type="evidence" value="ECO:0007669"/>
    <property type="project" value="TreeGrafter"/>
</dbReference>
<proteinExistence type="predicted"/>
<gene>
    <name evidence="4" type="ORF">C1SCF055_LOCUS6220</name>
</gene>
<dbReference type="Pfam" id="PF12796">
    <property type="entry name" value="Ank_2"/>
    <property type="match status" value="1"/>
</dbReference>
<evidence type="ECO:0000313" key="7">
    <source>
        <dbReference type="Proteomes" id="UP001152797"/>
    </source>
</evidence>
<dbReference type="EMBL" id="CAMXCT020000391">
    <property type="protein sequence ID" value="CAL1131522.1"/>
    <property type="molecule type" value="Genomic_DNA"/>
</dbReference>
<keyword evidence="1" id="KW-0677">Repeat</keyword>
<evidence type="ECO:0000313" key="6">
    <source>
        <dbReference type="EMBL" id="CAL4765459.1"/>
    </source>
</evidence>
<dbReference type="EMBL" id="CAMXCT030000391">
    <property type="protein sequence ID" value="CAL4765459.1"/>
    <property type="molecule type" value="Genomic_DNA"/>
</dbReference>
<dbReference type="Gene3D" id="1.25.40.20">
    <property type="entry name" value="Ankyrin repeat-containing domain"/>
    <property type="match status" value="1"/>
</dbReference>
<evidence type="ECO:0000313" key="4">
    <source>
        <dbReference type="EMBL" id="CAI3978147.1"/>
    </source>
</evidence>
<dbReference type="PANTHER" id="PTHR24171">
    <property type="entry name" value="ANKYRIN REPEAT DOMAIN-CONTAINING PROTEIN 39-RELATED"/>
    <property type="match status" value="1"/>
</dbReference>
<evidence type="ECO:0000313" key="5">
    <source>
        <dbReference type="EMBL" id="CAL1131522.1"/>
    </source>
</evidence>
<dbReference type="AlphaFoldDB" id="A0A9P1BRT4"/>
<sequence length="141" mass="14770">MTPGSFVVPALTTSAMYPQATQGLPGALPGAVPAPRYSYNAPGAMVGAQKKIPGWDANGGQEITDITGGDIHLAAKAGDINAVRQIQRAKPHSVHMADETGQMPLHHAVAQGHLHMINELLSCGADIEATNHDGRESQSFR</sequence>
<accession>A0A9P1BRT4</accession>
<comment type="caution">
    <text evidence="4">The sequence shown here is derived from an EMBL/GenBank/DDBJ whole genome shotgun (WGS) entry which is preliminary data.</text>
</comment>
<organism evidence="4">
    <name type="scientific">Cladocopium goreaui</name>
    <dbReference type="NCBI Taxonomy" id="2562237"/>
    <lineage>
        <taxon>Eukaryota</taxon>
        <taxon>Sar</taxon>
        <taxon>Alveolata</taxon>
        <taxon>Dinophyceae</taxon>
        <taxon>Suessiales</taxon>
        <taxon>Symbiodiniaceae</taxon>
        <taxon>Cladocopium</taxon>
    </lineage>
</organism>
<keyword evidence="7" id="KW-1185">Reference proteome</keyword>
<name>A0A9P1BRT4_9DINO</name>
<reference evidence="5" key="2">
    <citation type="submission" date="2024-04" db="EMBL/GenBank/DDBJ databases">
        <authorList>
            <person name="Chen Y."/>
            <person name="Shah S."/>
            <person name="Dougan E. K."/>
            <person name="Thang M."/>
            <person name="Chan C."/>
        </authorList>
    </citation>
    <scope>NUCLEOTIDE SEQUENCE [LARGE SCALE GENOMIC DNA]</scope>
</reference>
<reference evidence="4" key="1">
    <citation type="submission" date="2022-10" db="EMBL/GenBank/DDBJ databases">
        <authorList>
            <person name="Chen Y."/>
            <person name="Dougan E. K."/>
            <person name="Chan C."/>
            <person name="Rhodes N."/>
            <person name="Thang M."/>
        </authorList>
    </citation>
    <scope>NUCLEOTIDE SEQUENCE</scope>
</reference>
<dbReference type="PROSITE" id="PS50088">
    <property type="entry name" value="ANK_REPEAT"/>
    <property type="match status" value="1"/>
</dbReference>
<dbReference type="SUPFAM" id="SSF48403">
    <property type="entry name" value="Ankyrin repeat"/>
    <property type="match status" value="1"/>
</dbReference>
<evidence type="ECO:0000256" key="3">
    <source>
        <dbReference type="PROSITE-ProRule" id="PRU00023"/>
    </source>
</evidence>
<feature type="repeat" description="ANK" evidence="3">
    <location>
        <begin position="100"/>
        <end position="132"/>
    </location>
</feature>
<dbReference type="PROSITE" id="PS50297">
    <property type="entry name" value="ANK_REP_REGION"/>
    <property type="match status" value="1"/>
</dbReference>
<dbReference type="OrthoDB" id="426293at2759"/>
<dbReference type="SMART" id="SM00248">
    <property type="entry name" value="ANK"/>
    <property type="match status" value="1"/>
</dbReference>
<dbReference type="Proteomes" id="UP001152797">
    <property type="component" value="Unassembled WGS sequence"/>
</dbReference>